<feature type="compositionally biased region" description="Polar residues" evidence="1">
    <location>
        <begin position="1"/>
        <end position="11"/>
    </location>
</feature>
<keyword evidence="2" id="KW-0472">Membrane</keyword>
<protein>
    <recommendedName>
        <fullName evidence="5">DUF5666 domain-containing protein</fullName>
    </recommendedName>
</protein>
<evidence type="ECO:0000256" key="1">
    <source>
        <dbReference type="SAM" id="MobiDB-lite"/>
    </source>
</evidence>
<dbReference type="AlphaFoldDB" id="A0A5R8PCL6"/>
<proteinExistence type="predicted"/>
<sequence>MPQSTPWSRLSQADMRVAESGDSPDSSTEHYPTGPAIGPDPAAPRTQSTLLLGGTATIIALLAVLITLFTGHRTPSTPPPEVDPPRATSAPAPSAPAPAPAPGPASGPRGRMIAVGRVAATDGSTLQVESLFGTTTTVHTTPSTKVHVLFGSQVADISAGAVIAAYGHKHPDGSITATYLAGAGLDFTR</sequence>
<dbReference type="RefSeq" id="WP_138456711.1">
    <property type="nucleotide sequence ID" value="NZ_VBUU01000014.1"/>
</dbReference>
<dbReference type="OrthoDB" id="4571482at2"/>
<feature type="region of interest" description="Disordered" evidence="1">
    <location>
        <begin position="75"/>
        <end position="110"/>
    </location>
</feature>
<organism evidence="3 4">
    <name type="scientific">Nocardia cyriacigeorgica</name>
    <dbReference type="NCBI Taxonomy" id="135487"/>
    <lineage>
        <taxon>Bacteria</taxon>
        <taxon>Bacillati</taxon>
        <taxon>Actinomycetota</taxon>
        <taxon>Actinomycetes</taxon>
        <taxon>Mycobacteriales</taxon>
        <taxon>Nocardiaceae</taxon>
        <taxon>Nocardia</taxon>
    </lineage>
</organism>
<evidence type="ECO:0000256" key="2">
    <source>
        <dbReference type="SAM" id="Phobius"/>
    </source>
</evidence>
<name>A0A5R8PCL6_9NOCA</name>
<dbReference type="Proteomes" id="UP000308349">
    <property type="component" value="Unassembled WGS sequence"/>
</dbReference>
<dbReference type="EMBL" id="VBUU01000014">
    <property type="protein sequence ID" value="TLG09432.1"/>
    <property type="molecule type" value="Genomic_DNA"/>
</dbReference>
<evidence type="ECO:0008006" key="5">
    <source>
        <dbReference type="Google" id="ProtNLM"/>
    </source>
</evidence>
<evidence type="ECO:0000313" key="3">
    <source>
        <dbReference type="EMBL" id="TLG09432.1"/>
    </source>
</evidence>
<accession>A0A5R8PCL6</accession>
<evidence type="ECO:0000313" key="4">
    <source>
        <dbReference type="Proteomes" id="UP000308349"/>
    </source>
</evidence>
<keyword evidence="2" id="KW-1133">Transmembrane helix</keyword>
<comment type="caution">
    <text evidence="3">The sequence shown here is derived from an EMBL/GenBank/DDBJ whole genome shotgun (WGS) entry which is preliminary data.</text>
</comment>
<feature type="transmembrane region" description="Helical" evidence="2">
    <location>
        <begin position="50"/>
        <end position="69"/>
    </location>
</feature>
<gene>
    <name evidence="3" type="ORF">FEK35_15000</name>
</gene>
<reference evidence="3 4" key="1">
    <citation type="submission" date="2019-05" db="EMBL/GenBank/DDBJ databases">
        <title>Genomes sequences of two Nocardia cyriacigeorgica environmental isolates, type strains Nocardia asteroides ATCC 19247 and Nocardia cyriacigeorgica DSM 44484.</title>
        <authorList>
            <person name="Vautrin F."/>
            <person name="Bergeron E."/>
            <person name="Dubost A."/>
            <person name="Abrouk D."/>
            <person name="Rodriguez Nava V."/>
            <person name="Pujic P."/>
        </authorList>
    </citation>
    <scope>NUCLEOTIDE SEQUENCE [LARGE SCALE GENOMIC DNA]</scope>
    <source>
        <strain evidence="3 4">EML 1456</strain>
    </source>
</reference>
<feature type="region of interest" description="Disordered" evidence="1">
    <location>
        <begin position="1"/>
        <end position="45"/>
    </location>
</feature>
<keyword evidence="2" id="KW-0812">Transmembrane</keyword>
<feature type="compositionally biased region" description="Pro residues" evidence="1">
    <location>
        <begin position="93"/>
        <end position="105"/>
    </location>
</feature>